<dbReference type="EMBL" id="CYYK01000003">
    <property type="protein sequence ID" value="CUN85529.1"/>
    <property type="molecule type" value="Genomic_DNA"/>
</dbReference>
<gene>
    <name evidence="1" type="ORF">ERS852380_01148</name>
    <name evidence="2" type="ORF">GKD59_10195</name>
</gene>
<accession>A0A174ACC1</accession>
<dbReference type="Proteomes" id="UP000463337">
    <property type="component" value="Unassembled WGS sequence"/>
</dbReference>
<evidence type="ECO:0000313" key="3">
    <source>
        <dbReference type="Proteomes" id="UP000095455"/>
    </source>
</evidence>
<evidence type="ECO:0000313" key="4">
    <source>
        <dbReference type="Proteomes" id="UP000463337"/>
    </source>
</evidence>
<reference evidence="2 4" key="2">
    <citation type="journal article" date="2019" name="Nat. Med.">
        <title>A library of human gut bacterial isolates paired with longitudinal multiomics data enables mechanistic microbiome research.</title>
        <authorList>
            <person name="Poyet M."/>
            <person name="Groussin M."/>
            <person name="Gibbons S.M."/>
            <person name="Avila-Pacheco J."/>
            <person name="Jiang X."/>
            <person name="Kearney S.M."/>
            <person name="Perrotta A.R."/>
            <person name="Berdy B."/>
            <person name="Zhao S."/>
            <person name="Lieberman T.D."/>
            <person name="Swanson P.K."/>
            <person name="Smith M."/>
            <person name="Roesemann S."/>
            <person name="Alexander J.E."/>
            <person name="Rich S.A."/>
            <person name="Livny J."/>
            <person name="Vlamakis H."/>
            <person name="Clish C."/>
            <person name="Bullock K."/>
            <person name="Deik A."/>
            <person name="Scott J."/>
            <person name="Pierce K.A."/>
            <person name="Xavier R.J."/>
            <person name="Alm E.J."/>
        </authorList>
    </citation>
    <scope>NUCLEOTIDE SEQUENCE [LARGE SCALE GENOMIC DNA]</scope>
    <source>
        <strain evidence="2 4">BIOML-A41</strain>
    </source>
</reference>
<comment type="caution">
    <text evidence="2">The sequence shown here is derived from an EMBL/GenBank/DDBJ whole genome shotgun (WGS) entry which is preliminary data.</text>
</comment>
<evidence type="ECO:0000313" key="1">
    <source>
        <dbReference type="EMBL" id="CUN85529.1"/>
    </source>
</evidence>
<reference evidence="1 3" key="1">
    <citation type="submission" date="2015-09" db="EMBL/GenBank/DDBJ databases">
        <authorList>
            <consortium name="Pathogen Informatics"/>
        </authorList>
    </citation>
    <scope>NUCLEOTIDE SEQUENCE [LARGE SCALE GENOMIC DNA]</scope>
    <source>
        <strain evidence="1 3">2789STDY5608822</strain>
    </source>
</reference>
<sequence length="100" mass="11581">MVTESTNRRMKKYISIVHGLCLYPDIWPVPQNAQCILHKKHQGGKISHTEQRLSVMGHGYKWTTDNGCNGYNDTIKHKIMYERAYQLHLDEAVPLHAMFG</sequence>
<dbReference type="EMBL" id="WKLT01000007">
    <property type="protein sequence ID" value="MRY58267.1"/>
    <property type="molecule type" value="Genomic_DNA"/>
</dbReference>
<name>A0A174ACC1_PARDI</name>
<organism evidence="2 4">
    <name type="scientific">Parabacteroides distasonis</name>
    <dbReference type="NCBI Taxonomy" id="823"/>
    <lineage>
        <taxon>Bacteria</taxon>
        <taxon>Pseudomonadati</taxon>
        <taxon>Bacteroidota</taxon>
        <taxon>Bacteroidia</taxon>
        <taxon>Bacteroidales</taxon>
        <taxon>Tannerellaceae</taxon>
        <taxon>Parabacteroides</taxon>
    </lineage>
</organism>
<protein>
    <submittedName>
        <fullName evidence="2">Uncharacterized protein</fullName>
    </submittedName>
</protein>
<dbReference type="AlphaFoldDB" id="A0A174ACC1"/>
<evidence type="ECO:0000313" key="2">
    <source>
        <dbReference type="EMBL" id="MRY58267.1"/>
    </source>
</evidence>
<proteinExistence type="predicted"/>
<dbReference type="Proteomes" id="UP000095455">
    <property type="component" value="Unassembled WGS sequence"/>
</dbReference>